<dbReference type="InterPro" id="IPR043504">
    <property type="entry name" value="Peptidase_S1_PA_chymotrypsin"/>
</dbReference>
<keyword evidence="5" id="KW-1185">Reference proteome</keyword>
<gene>
    <name evidence="4" type="ORF">Zmor_015447</name>
</gene>
<feature type="signal peptide" evidence="2">
    <location>
        <begin position="1"/>
        <end position="18"/>
    </location>
</feature>
<dbReference type="FunFam" id="2.40.10.10:FF:000068">
    <property type="entry name" value="transmembrane protease serine 2"/>
    <property type="match status" value="1"/>
</dbReference>
<dbReference type="InterPro" id="IPR051333">
    <property type="entry name" value="CLIP_Serine_Protease"/>
</dbReference>
<dbReference type="CDD" id="cd00190">
    <property type="entry name" value="Tryp_SPc"/>
    <property type="match status" value="1"/>
</dbReference>
<dbReference type="GO" id="GO:0004252">
    <property type="term" value="F:serine-type endopeptidase activity"/>
    <property type="evidence" value="ECO:0007669"/>
    <property type="project" value="InterPro"/>
</dbReference>
<dbReference type="PROSITE" id="PS50240">
    <property type="entry name" value="TRYPSIN_DOM"/>
    <property type="match status" value="1"/>
</dbReference>
<dbReference type="InterPro" id="IPR001254">
    <property type="entry name" value="Trypsin_dom"/>
</dbReference>
<dbReference type="GO" id="GO:0006508">
    <property type="term" value="P:proteolysis"/>
    <property type="evidence" value="ECO:0007669"/>
    <property type="project" value="InterPro"/>
</dbReference>
<organism evidence="4 5">
    <name type="scientific">Zophobas morio</name>
    <dbReference type="NCBI Taxonomy" id="2755281"/>
    <lineage>
        <taxon>Eukaryota</taxon>
        <taxon>Metazoa</taxon>
        <taxon>Ecdysozoa</taxon>
        <taxon>Arthropoda</taxon>
        <taxon>Hexapoda</taxon>
        <taxon>Insecta</taxon>
        <taxon>Pterygota</taxon>
        <taxon>Neoptera</taxon>
        <taxon>Endopterygota</taxon>
        <taxon>Coleoptera</taxon>
        <taxon>Polyphaga</taxon>
        <taxon>Cucujiformia</taxon>
        <taxon>Tenebrionidae</taxon>
        <taxon>Zophobas</taxon>
    </lineage>
</organism>
<dbReference type="SMART" id="SM00020">
    <property type="entry name" value="Tryp_SPc"/>
    <property type="match status" value="1"/>
</dbReference>
<dbReference type="PRINTS" id="PR00722">
    <property type="entry name" value="CHYMOTRYPSIN"/>
</dbReference>
<keyword evidence="1" id="KW-1015">Disulfide bond</keyword>
<dbReference type="Gene3D" id="2.40.10.10">
    <property type="entry name" value="Trypsin-like serine proteases"/>
    <property type="match status" value="3"/>
</dbReference>
<dbReference type="PANTHER" id="PTHR24260">
    <property type="match status" value="1"/>
</dbReference>
<name>A0AA38MHQ8_9CUCU</name>
<dbReference type="PANTHER" id="PTHR24260:SF136">
    <property type="entry name" value="GH08193P-RELATED"/>
    <property type="match status" value="1"/>
</dbReference>
<dbReference type="InterPro" id="IPR001314">
    <property type="entry name" value="Peptidase_S1A"/>
</dbReference>
<feature type="chain" id="PRO_5041455586" description="Peptidase S1 domain-containing protein" evidence="2">
    <location>
        <begin position="19"/>
        <end position="242"/>
    </location>
</feature>
<sequence>MSHFKIVLVVLLSSAVISSQIKQKPGSRIIGGDLARAGQFPYSASIYIRTADGTYFYSGALLNNQWVLTAGQCVDGGLLFTIRLGTNSLTANDASLVRVATDTYFLHPQYNGETLENDIGLIKFREPITYSTYIQPINYLSEQTLPVGSQVVSIGWGQISDEDADLVDHLNYVQIVTLRNFNEGTCLGDIGSPLIQYGSRGYAYHVGISSFLSADGCESTDPSGFTRTAVYRDWIRNTIANN</sequence>
<keyword evidence="2" id="KW-0732">Signal</keyword>
<dbReference type="InterPro" id="IPR009003">
    <property type="entry name" value="Peptidase_S1_PA"/>
</dbReference>
<evidence type="ECO:0000313" key="4">
    <source>
        <dbReference type="EMBL" id="KAJ3656364.1"/>
    </source>
</evidence>
<dbReference type="EMBL" id="JALNTZ010000004">
    <property type="protein sequence ID" value="KAJ3656364.1"/>
    <property type="molecule type" value="Genomic_DNA"/>
</dbReference>
<reference evidence="4" key="1">
    <citation type="journal article" date="2023" name="G3 (Bethesda)">
        <title>Whole genome assemblies of Zophobas morio and Tenebrio molitor.</title>
        <authorList>
            <person name="Kaur S."/>
            <person name="Stinson S.A."/>
            <person name="diCenzo G.C."/>
        </authorList>
    </citation>
    <scope>NUCLEOTIDE SEQUENCE</scope>
    <source>
        <strain evidence="4">QUZm001</strain>
    </source>
</reference>
<dbReference type="Proteomes" id="UP001168821">
    <property type="component" value="Unassembled WGS sequence"/>
</dbReference>
<feature type="domain" description="Peptidase S1" evidence="3">
    <location>
        <begin position="29"/>
        <end position="240"/>
    </location>
</feature>
<accession>A0AA38MHQ8</accession>
<dbReference type="SUPFAM" id="SSF50494">
    <property type="entry name" value="Trypsin-like serine proteases"/>
    <property type="match status" value="1"/>
</dbReference>
<evidence type="ECO:0000259" key="3">
    <source>
        <dbReference type="PROSITE" id="PS50240"/>
    </source>
</evidence>
<evidence type="ECO:0000256" key="1">
    <source>
        <dbReference type="ARBA" id="ARBA00023157"/>
    </source>
</evidence>
<comment type="caution">
    <text evidence="4">The sequence shown here is derived from an EMBL/GenBank/DDBJ whole genome shotgun (WGS) entry which is preliminary data.</text>
</comment>
<protein>
    <recommendedName>
        <fullName evidence="3">Peptidase S1 domain-containing protein</fullName>
    </recommendedName>
</protein>
<proteinExistence type="predicted"/>
<dbReference type="AlphaFoldDB" id="A0AA38MHQ8"/>
<evidence type="ECO:0000313" key="5">
    <source>
        <dbReference type="Proteomes" id="UP001168821"/>
    </source>
</evidence>
<dbReference type="Pfam" id="PF00089">
    <property type="entry name" value="Trypsin"/>
    <property type="match status" value="1"/>
</dbReference>
<evidence type="ECO:0000256" key="2">
    <source>
        <dbReference type="SAM" id="SignalP"/>
    </source>
</evidence>